<evidence type="ECO:0000313" key="2">
    <source>
        <dbReference type="EMBL" id="XAO73968.1"/>
    </source>
</evidence>
<protein>
    <submittedName>
        <fullName evidence="2">Cyclic nucleotide-binding domain-containing protein</fullName>
    </submittedName>
</protein>
<proteinExistence type="predicted"/>
<keyword evidence="3" id="KW-1185">Reference proteome</keyword>
<evidence type="ECO:0000259" key="1">
    <source>
        <dbReference type="PROSITE" id="PS50042"/>
    </source>
</evidence>
<dbReference type="InterPro" id="IPR018490">
    <property type="entry name" value="cNMP-bd_dom_sf"/>
</dbReference>
<feature type="domain" description="Cyclic nucleotide-binding" evidence="1">
    <location>
        <begin position="18"/>
        <end position="77"/>
    </location>
</feature>
<evidence type="ECO:0000313" key="3">
    <source>
        <dbReference type="Proteomes" id="UP001463665"/>
    </source>
</evidence>
<dbReference type="Gene3D" id="2.60.120.10">
    <property type="entry name" value="Jelly Rolls"/>
    <property type="match status" value="1"/>
</dbReference>
<dbReference type="EMBL" id="CP154834">
    <property type="protein sequence ID" value="XAO73968.1"/>
    <property type="molecule type" value="Genomic_DNA"/>
</dbReference>
<dbReference type="InterPro" id="IPR014710">
    <property type="entry name" value="RmlC-like_jellyroll"/>
</dbReference>
<gene>
    <name evidence="2" type="ORF">AAFP95_20185</name>
</gene>
<dbReference type="RefSeq" id="WP_345766278.1">
    <property type="nucleotide sequence ID" value="NZ_CP154834.1"/>
</dbReference>
<dbReference type="CDD" id="cd00038">
    <property type="entry name" value="CAP_ED"/>
    <property type="match status" value="1"/>
</dbReference>
<sequence>MIISENLLFSYGAELQNYHSGDTIIEEDSTPKYYFQIKSGTVKLSSFLEDGKEFIHGIPFDGHCFAETYLFTEKNMR</sequence>
<dbReference type="Proteomes" id="UP001463665">
    <property type="component" value="Chromosome"/>
</dbReference>
<reference evidence="2 3" key="1">
    <citation type="submission" date="2024-04" db="EMBL/GenBank/DDBJ databases">
        <title>Genome sequencing and assembly of rice foliar adapted Chryseobacterium endophyticum OsEnb-ALM-A6.</title>
        <authorList>
            <person name="Kumar S."/>
            <person name="Javed M."/>
            <person name="Chouhan V."/>
            <person name="Charishma K."/>
            <person name="Patel A."/>
            <person name="Kumar M."/>
            <person name="Sahu K.P."/>
            <person name="Kumar A."/>
        </authorList>
    </citation>
    <scope>NUCLEOTIDE SEQUENCE [LARGE SCALE GENOMIC DNA]</scope>
    <source>
        <strain evidence="2 3">OsEnb-ALM-A6</strain>
    </source>
</reference>
<dbReference type="PROSITE" id="PS50042">
    <property type="entry name" value="CNMP_BINDING_3"/>
    <property type="match status" value="1"/>
</dbReference>
<dbReference type="InterPro" id="IPR000595">
    <property type="entry name" value="cNMP-bd_dom"/>
</dbReference>
<name>A0AAU6WNX2_9FLAO</name>
<organism evidence="2 3">
    <name type="scientific">Chryseobacterium endophyticum</name>
    <dbReference type="NCBI Taxonomy" id="1854762"/>
    <lineage>
        <taxon>Bacteria</taxon>
        <taxon>Pseudomonadati</taxon>
        <taxon>Bacteroidota</taxon>
        <taxon>Flavobacteriia</taxon>
        <taxon>Flavobacteriales</taxon>
        <taxon>Weeksellaceae</taxon>
        <taxon>Chryseobacterium group</taxon>
        <taxon>Chryseobacterium</taxon>
    </lineage>
</organism>
<dbReference type="Pfam" id="PF00027">
    <property type="entry name" value="cNMP_binding"/>
    <property type="match status" value="1"/>
</dbReference>
<dbReference type="AlphaFoldDB" id="A0AAU6WNX2"/>
<dbReference type="SUPFAM" id="SSF51206">
    <property type="entry name" value="cAMP-binding domain-like"/>
    <property type="match status" value="1"/>
</dbReference>
<accession>A0AAU6WNX2</accession>